<evidence type="ECO:0000313" key="2">
    <source>
        <dbReference type="EMBL" id="GEO21007.1"/>
    </source>
</evidence>
<dbReference type="RefSeq" id="WP_040414992.1">
    <property type="nucleotide sequence ID" value="NZ_BJYV01000004.1"/>
</dbReference>
<name>A0A512CA51_9BACT</name>
<evidence type="ECO:0000313" key="3">
    <source>
        <dbReference type="Proteomes" id="UP000321301"/>
    </source>
</evidence>
<keyword evidence="3" id="KW-1185">Reference proteome</keyword>
<organism evidence="2 3">
    <name type="scientific">Cyclobacterium qasimii</name>
    <dbReference type="NCBI Taxonomy" id="1350429"/>
    <lineage>
        <taxon>Bacteria</taxon>
        <taxon>Pseudomonadati</taxon>
        <taxon>Bacteroidota</taxon>
        <taxon>Cytophagia</taxon>
        <taxon>Cytophagales</taxon>
        <taxon>Cyclobacteriaceae</taxon>
        <taxon>Cyclobacterium</taxon>
    </lineage>
</organism>
<dbReference type="EMBL" id="BJYV01000004">
    <property type="protein sequence ID" value="GEO21007.1"/>
    <property type="molecule type" value="Genomic_DNA"/>
</dbReference>
<dbReference type="InterPro" id="IPR026444">
    <property type="entry name" value="Secre_tail"/>
</dbReference>
<protein>
    <recommendedName>
        <fullName evidence="1">Secretion system C-terminal sorting domain-containing protein</fullName>
    </recommendedName>
</protein>
<proteinExistence type="predicted"/>
<dbReference type="NCBIfam" id="TIGR04183">
    <property type="entry name" value="Por_Secre_tail"/>
    <property type="match status" value="1"/>
</dbReference>
<dbReference type="AlphaFoldDB" id="A0A512CA51"/>
<dbReference type="Gene3D" id="2.60.120.260">
    <property type="entry name" value="Galactose-binding domain-like"/>
    <property type="match status" value="1"/>
</dbReference>
<feature type="domain" description="Secretion system C-terminal sorting" evidence="1">
    <location>
        <begin position="543"/>
        <end position="610"/>
    </location>
</feature>
<accession>A0A512CA51</accession>
<dbReference type="Pfam" id="PF18962">
    <property type="entry name" value="Por_Secre_tail"/>
    <property type="match status" value="1"/>
</dbReference>
<gene>
    <name evidence="2" type="ORF">CQA01_15410</name>
</gene>
<comment type="caution">
    <text evidence="2">The sequence shown here is derived from an EMBL/GenBank/DDBJ whole genome shotgun (WGS) entry which is preliminary data.</text>
</comment>
<sequence length="611" mass="68633">MNKLEGSVLICVLLFGLYSSPNCMAQFRQLPLPSAPVPEKPIENNTNLKTNEDALQLPFWDDFSSGNYSPLLWEAQGVNASFTIGISPPSLGVVVLDGVDENGQPYSTTRLEQGEGDQLTSKPIDLSQPTATNDVYLSFYWQAGGKGERPDDSDALELFFLDSDGSWELVWSQEGKDDLSTDVFVQVMLPVPEKFQFENFQFKFQHSGRLSGPFDTWVLDYIYLNKGRSAADRFPEDRALTQLPGSPFSPYFAIPYFEFDQEKITAPISNEFNNLNNRFRAIEYTINLKNKATGELLEAPNTETPFNPVPQALERRAFSSSELQEEGLVGLIDEPMDVEVLMYLRAGDTYLEAGSGEAQTFNVDFRVNDTSRLVIPFRDYYAYDNGTADYAAGINQRGGMLALSYELSTPSYLSGVSIQFVNAAQRNNAIELMVWDSISNEPLYQEEVLIPADAGLGSFSYYPLDTNILVEDHFFIGFTQFSNDYIYIGLDKSGDTGDNIFYNVLGAWQQNDVVRGNLMMRPHLSLMPVIEASELSAVDLLFYPNPVTERLYIMGEVSDITVFDFQGRLINIPQEVDKDGKILNFTESQKGMYLINMVKNGQPLTRRIIVK</sequence>
<evidence type="ECO:0000259" key="1">
    <source>
        <dbReference type="Pfam" id="PF18962"/>
    </source>
</evidence>
<reference evidence="2 3" key="1">
    <citation type="submission" date="2019-07" db="EMBL/GenBank/DDBJ databases">
        <title>Whole genome shotgun sequence of Cyclobacterium qasimii NBRC 106168.</title>
        <authorList>
            <person name="Hosoyama A."/>
            <person name="Uohara A."/>
            <person name="Ohji S."/>
            <person name="Ichikawa N."/>
        </authorList>
    </citation>
    <scope>NUCLEOTIDE SEQUENCE [LARGE SCALE GENOMIC DNA]</scope>
    <source>
        <strain evidence="2 3">NBRC 106168</strain>
    </source>
</reference>
<dbReference type="Proteomes" id="UP000321301">
    <property type="component" value="Unassembled WGS sequence"/>
</dbReference>